<comment type="caution">
    <text evidence="2">The sequence shown here is derived from an EMBL/GenBank/DDBJ whole genome shotgun (WGS) entry which is preliminary data.</text>
</comment>
<feature type="transmembrane region" description="Helical" evidence="1">
    <location>
        <begin position="15"/>
        <end position="35"/>
    </location>
</feature>
<organism evidence="2 3">
    <name type="scientific">Corchorus capsularis</name>
    <name type="common">Jute</name>
    <dbReference type="NCBI Taxonomy" id="210143"/>
    <lineage>
        <taxon>Eukaryota</taxon>
        <taxon>Viridiplantae</taxon>
        <taxon>Streptophyta</taxon>
        <taxon>Embryophyta</taxon>
        <taxon>Tracheophyta</taxon>
        <taxon>Spermatophyta</taxon>
        <taxon>Magnoliopsida</taxon>
        <taxon>eudicotyledons</taxon>
        <taxon>Gunneridae</taxon>
        <taxon>Pentapetalae</taxon>
        <taxon>rosids</taxon>
        <taxon>malvids</taxon>
        <taxon>Malvales</taxon>
        <taxon>Malvaceae</taxon>
        <taxon>Grewioideae</taxon>
        <taxon>Apeibeae</taxon>
        <taxon>Corchorus</taxon>
    </lineage>
</organism>
<dbReference type="Gramene" id="OMO96094">
    <property type="protein sequence ID" value="OMO96094"/>
    <property type="gene ID" value="CCACVL1_05072"/>
</dbReference>
<dbReference type="EMBL" id="AWWV01007507">
    <property type="protein sequence ID" value="OMO96094.1"/>
    <property type="molecule type" value="Genomic_DNA"/>
</dbReference>
<proteinExistence type="predicted"/>
<sequence length="326" mass="35581">MQVFSTLDVLRALKVVLPVALFPFVWSIVFLSRLAHGMKKSRSRTFNAWLRAENPHVRSARYGGAKGCSARSARRLVISQATHRNLAASCGGDSRREGGSSQIETSTNALLFLKINQILSVFIAFCFGAKVEKVVIDKDLPGDNLDYEVGAPSFSKSVNSGSGQQMQGPTVGLNGGAIHRGNQAKGGFRAVGAKEMELGSAERGKLGALTGHERVVEEVGDYSGHVGLEKGFLSLFALKLLIFQTISKEHVFVRHVWELSWDIVCQRLQQDNRTLLGIAEKNFYRESGLIEIVVQGPVLSEPIMGQVGICFQFLFCGTFGFKCDLG</sequence>
<dbReference type="AlphaFoldDB" id="A0A1R3JMQ0"/>
<evidence type="ECO:0000313" key="3">
    <source>
        <dbReference type="Proteomes" id="UP000188268"/>
    </source>
</evidence>
<protein>
    <submittedName>
        <fullName evidence="2">Uncharacterized protein</fullName>
    </submittedName>
</protein>
<keyword evidence="1" id="KW-1133">Transmembrane helix</keyword>
<name>A0A1R3JMQ0_COCAP</name>
<accession>A0A1R3JMQ0</accession>
<reference evidence="2 3" key="1">
    <citation type="submission" date="2013-09" db="EMBL/GenBank/DDBJ databases">
        <title>Corchorus capsularis genome sequencing.</title>
        <authorList>
            <person name="Alam M."/>
            <person name="Haque M.S."/>
            <person name="Islam M.S."/>
            <person name="Emdad E.M."/>
            <person name="Islam M.M."/>
            <person name="Ahmed B."/>
            <person name="Halim A."/>
            <person name="Hossen Q.M.M."/>
            <person name="Hossain M.Z."/>
            <person name="Ahmed R."/>
            <person name="Khan M.M."/>
            <person name="Islam R."/>
            <person name="Rashid M.M."/>
            <person name="Khan S.A."/>
            <person name="Rahman M.S."/>
            <person name="Alam M."/>
        </authorList>
    </citation>
    <scope>NUCLEOTIDE SEQUENCE [LARGE SCALE GENOMIC DNA]</scope>
    <source>
        <strain evidence="3">cv. CVL-1</strain>
        <tissue evidence="2">Whole seedling</tissue>
    </source>
</reference>
<keyword evidence="1" id="KW-0472">Membrane</keyword>
<evidence type="ECO:0000313" key="2">
    <source>
        <dbReference type="EMBL" id="OMO96094.1"/>
    </source>
</evidence>
<evidence type="ECO:0000256" key="1">
    <source>
        <dbReference type="SAM" id="Phobius"/>
    </source>
</evidence>
<gene>
    <name evidence="2" type="ORF">CCACVL1_05072</name>
</gene>
<keyword evidence="1" id="KW-0812">Transmembrane</keyword>
<keyword evidence="3" id="KW-1185">Reference proteome</keyword>
<dbReference type="Proteomes" id="UP000188268">
    <property type="component" value="Unassembled WGS sequence"/>
</dbReference>